<dbReference type="Proteomes" id="UP000230605">
    <property type="component" value="Chromosome 1"/>
</dbReference>
<dbReference type="PROSITE" id="PS00455">
    <property type="entry name" value="AMP_BINDING"/>
    <property type="match status" value="1"/>
</dbReference>
<keyword evidence="1" id="KW-1133">Transmembrane helix</keyword>
<dbReference type="OrthoDB" id="6509636at2759"/>
<dbReference type="Pfam" id="PF13193">
    <property type="entry name" value="AMP-binding_C"/>
    <property type="match status" value="1"/>
</dbReference>
<evidence type="ECO:0000259" key="2">
    <source>
        <dbReference type="Pfam" id="PF00501"/>
    </source>
</evidence>
<gene>
    <name evidence="4" type="ORF">CB0940_01166</name>
    <name evidence="5" type="ORF">RHO25_001202</name>
</gene>
<dbReference type="InterPro" id="IPR000873">
    <property type="entry name" value="AMP-dep_synth/lig_dom"/>
</dbReference>
<organism evidence="4 6">
    <name type="scientific">Cercospora beticola</name>
    <name type="common">Sugarbeet leaf spot fungus</name>
    <dbReference type="NCBI Taxonomy" id="122368"/>
    <lineage>
        <taxon>Eukaryota</taxon>
        <taxon>Fungi</taxon>
        <taxon>Dikarya</taxon>
        <taxon>Ascomycota</taxon>
        <taxon>Pezizomycotina</taxon>
        <taxon>Dothideomycetes</taxon>
        <taxon>Dothideomycetidae</taxon>
        <taxon>Mycosphaerellales</taxon>
        <taxon>Mycosphaerellaceae</taxon>
        <taxon>Cercospora</taxon>
    </lineage>
</organism>
<evidence type="ECO:0000313" key="5">
    <source>
        <dbReference type="EMBL" id="WPA96595.1"/>
    </source>
</evidence>
<dbReference type="AlphaFoldDB" id="A0A2G5ICH6"/>
<feature type="domain" description="AMP-binding enzyme C-terminal" evidence="3">
    <location>
        <begin position="493"/>
        <end position="567"/>
    </location>
</feature>
<dbReference type="Gene3D" id="3.40.50.12780">
    <property type="entry name" value="N-terminal domain of ligase-like"/>
    <property type="match status" value="1"/>
</dbReference>
<evidence type="ECO:0000313" key="4">
    <source>
        <dbReference type="EMBL" id="PIB02576.1"/>
    </source>
</evidence>
<feature type="domain" description="AMP-dependent synthetase/ligase" evidence="2">
    <location>
        <begin position="32"/>
        <end position="440"/>
    </location>
</feature>
<evidence type="ECO:0000313" key="7">
    <source>
        <dbReference type="Proteomes" id="UP001302367"/>
    </source>
</evidence>
<dbReference type="EMBL" id="CP134184">
    <property type="protein sequence ID" value="WPA96595.1"/>
    <property type="molecule type" value="Genomic_DNA"/>
</dbReference>
<dbReference type="InterPro" id="IPR025110">
    <property type="entry name" value="AMP-bd_C"/>
</dbReference>
<dbReference type="InterPro" id="IPR020845">
    <property type="entry name" value="AMP-binding_CS"/>
</dbReference>
<dbReference type="InterPro" id="IPR042099">
    <property type="entry name" value="ANL_N_sf"/>
</dbReference>
<reference evidence="5 7" key="2">
    <citation type="submission" date="2023-09" db="EMBL/GenBank/DDBJ databases">
        <title>Complete-Gapless Cercospora beticola genome.</title>
        <authorList>
            <person name="Wyatt N.A."/>
            <person name="Spanner R.E."/>
            <person name="Bolton M.D."/>
        </authorList>
    </citation>
    <scope>NUCLEOTIDE SEQUENCE [LARGE SCALE GENOMIC DNA]</scope>
    <source>
        <strain evidence="5">Cb09-40</strain>
    </source>
</reference>
<reference evidence="4 6" key="1">
    <citation type="submission" date="2015-10" db="EMBL/GenBank/DDBJ databases">
        <title>The cercosporin biosynthetic gene cluster was horizontally transferred to several fungal lineages and shown to be expanded in Cercospora beticola based on microsynteny with recipient genomes.</title>
        <authorList>
            <person name="De Jonge R."/>
            <person name="Ebert M.K."/>
            <person name="Suttle J.C."/>
            <person name="Jurick Ii W.M."/>
            <person name="Secor G.A."/>
            <person name="Thomma B.P."/>
            <person name="Van De Peer Y."/>
            <person name="Bolton M.D."/>
        </authorList>
    </citation>
    <scope>NUCLEOTIDE SEQUENCE [LARGE SCALE GENOMIC DNA]</scope>
    <source>
        <strain evidence="4 6">09-40</strain>
    </source>
</reference>
<protein>
    <submittedName>
        <fullName evidence="4">Putative acyl-coenzyme A synthetase</fullName>
    </submittedName>
</protein>
<dbReference type="Gene3D" id="3.30.300.30">
    <property type="match status" value="1"/>
</dbReference>
<dbReference type="Proteomes" id="UP001302367">
    <property type="component" value="Chromosome 1"/>
</dbReference>
<dbReference type="InterPro" id="IPR045851">
    <property type="entry name" value="AMP-bd_C_sf"/>
</dbReference>
<evidence type="ECO:0000256" key="1">
    <source>
        <dbReference type="SAM" id="Phobius"/>
    </source>
</evidence>
<sequence length="582" mass="64768">METIHGSRYTCEIPRVDLLTFVFSSGDAATRQRPQYFDADHPERHYSLSQGESYAKRVAKGLQDLGLQDDDKVFLYSGNNLFFPILLWGVIGAGCVFTATSPSASLEGGYVEARPVVEKHILTLTELTNQLRDSDSKLLLASLDGIETALKAATAVGIPQERVYVFCDPRDASMIRNATRSEPWTSLWASEHGNEFEWPTSADPDYLARKTIILNYSSGTTGPPKGVEITHANVVANSAQLIHYRTMVGNQPSAYARQERLARSGERWLAPLPMYHAYGQIYYCVNAPRMSAKVYIMSKYDVRRLLLFVDIYRITFLTAVPTVLIAMAKHPRGVYNLQSLEYALTGSAPLGHDIASVIEKHFLRPGLELKNGWGLTETTNSISGFCPDDQNDGRSVGYLNPNCAGKIVPVEGQSWDSEVPPATLVGEIWVSGQNVMKGYYKNPEATADTVVVQNGRRWLRTGDIGYFEDGRIYIIDRLKELIKVKGLQVSPSELEAAILLHEGVADVAVTGAKLEMGECPRAFVVRKDPELQEEQIHDLIRSRFSKHKWLTGGVYFIDEIPKTPSGKTKRRLLPIPPKTAKL</sequence>
<dbReference type="SUPFAM" id="SSF56801">
    <property type="entry name" value="Acetyl-CoA synthetase-like"/>
    <property type="match status" value="1"/>
</dbReference>
<dbReference type="PANTHER" id="PTHR24096">
    <property type="entry name" value="LONG-CHAIN-FATTY-ACID--COA LIGASE"/>
    <property type="match status" value="1"/>
</dbReference>
<dbReference type="Pfam" id="PF00501">
    <property type="entry name" value="AMP-binding"/>
    <property type="match status" value="1"/>
</dbReference>
<dbReference type="GO" id="GO:0016405">
    <property type="term" value="F:CoA-ligase activity"/>
    <property type="evidence" value="ECO:0007669"/>
    <property type="project" value="TreeGrafter"/>
</dbReference>
<keyword evidence="1" id="KW-0812">Transmembrane</keyword>
<dbReference type="PANTHER" id="PTHR24096:SF424">
    <property type="entry name" value="ACETYL-COA SYNTHETASE-LIKE PROTEIN-RELATED"/>
    <property type="match status" value="1"/>
</dbReference>
<evidence type="ECO:0000313" key="6">
    <source>
        <dbReference type="Proteomes" id="UP000230605"/>
    </source>
</evidence>
<keyword evidence="7" id="KW-1185">Reference proteome</keyword>
<name>A0A2G5ICH6_CERBT</name>
<dbReference type="EMBL" id="LKMD01000100">
    <property type="protein sequence ID" value="PIB02576.1"/>
    <property type="molecule type" value="Genomic_DNA"/>
</dbReference>
<keyword evidence="1" id="KW-0472">Membrane</keyword>
<feature type="transmembrane region" description="Helical" evidence="1">
    <location>
        <begin position="81"/>
        <end position="100"/>
    </location>
</feature>
<evidence type="ECO:0000259" key="3">
    <source>
        <dbReference type="Pfam" id="PF13193"/>
    </source>
</evidence>
<proteinExistence type="predicted"/>
<accession>A0A2G5ICH6</accession>